<evidence type="ECO:0000256" key="1">
    <source>
        <dbReference type="ARBA" id="ARBA00001946"/>
    </source>
</evidence>
<evidence type="ECO:0000313" key="9">
    <source>
        <dbReference type="Proteomes" id="UP000316887"/>
    </source>
</evidence>
<proteinExistence type="inferred from homology"/>
<dbReference type="RefSeq" id="WP_141919352.1">
    <property type="nucleotide sequence ID" value="NZ_VFOF01000001.1"/>
</dbReference>
<feature type="binding site" evidence="6">
    <location>
        <position position="143"/>
    </location>
    <ligand>
        <name>Mg(2+)</name>
        <dbReference type="ChEBI" id="CHEBI:18420"/>
    </ligand>
</feature>
<evidence type="ECO:0000259" key="7">
    <source>
        <dbReference type="Pfam" id="PF03328"/>
    </source>
</evidence>
<evidence type="ECO:0000256" key="4">
    <source>
        <dbReference type="ARBA" id="ARBA00022842"/>
    </source>
</evidence>
<dbReference type="InterPro" id="IPR011206">
    <property type="entry name" value="Citrate_lyase_beta/mcl1/mcl2"/>
</dbReference>
<dbReference type="OrthoDB" id="9800547at2"/>
<comment type="cofactor">
    <cofactor evidence="1">
        <name>Mg(2+)</name>
        <dbReference type="ChEBI" id="CHEBI:18420"/>
    </cofactor>
</comment>
<dbReference type="Proteomes" id="UP000316887">
    <property type="component" value="Unassembled WGS sequence"/>
</dbReference>
<evidence type="ECO:0000256" key="3">
    <source>
        <dbReference type="ARBA" id="ARBA00022723"/>
    </source>
</evidence>
<reference evidence="8 9" key="1">
    <citation type="submission" date="2019-06" db="EMBL/GenBank/DDBJ databases">
        <title>Genome sequencing of Zymomonas mobilis strains for genetic engineering and biofuel applications.</title>
        <authorList>
            <person name="Teravest M."/>
        </authorList>
    </citation>
    <scope>NUCLEOTIDE SEQUENCE [LARGE SCALE GENOMIC DNA]</scope>
    <source>
        <strain evidence="8 9">AN0101</strain>
    </source>
</reference>
<dbReference type="GO" id="GO:0006107">
    <property type="term" value="P:oxaloacetate metabolic process"/>
    <property type="evidence" value="ECO:0007669"/>
    <property type="project" value="TreeGrafter"/>
</dbReference>
<dbReference type="AlphaFoldDB" id="A0A542W053"/>
<keyword evidence="4 6" id="KW-0460">Magnesium</keyword>
<gene>
    <name evidence="8" type="ORF">FBY58_0518</name>
</gene>
<sequence>MTNFSCISPLFVPASRPERFIKAASCGADAVIIDLEDAVADKDKDQARASLDTGFTDLPVFIRINGADTAWHQGDVEAVAALPDLAGVIFPKAEIGTALTAFAENLNEKIALIALIETAQGLADARQLAQMSQVKRLAFGSIDFCADMGCSHSREVLLSARSELVLASRLGKKVAPLDGVTTTIDDPAPIEADARYARSLGFGGKLCIHPRQITPIFKGFLPDDSEIAWAHRVLAAGEGAQRVDGAMVDEPVRIRARAILARSEKMKTV</sequence>
<feature type="binding site" evidence="5">
    <location>
        <position position="63"/>
    </location>
    <ligand>
        <name>substrate</name>
    </ligand>
</feature>
<feature type="domain" description="HpcH/HpaI aldolase/citrate lyase" evidence="7">
    <location>
        <begin position="10"/>
        <end position="210"/>
    </location>
</feature>
<dbReference type="PIRSF" id="PIRSF015582">
    <property type="entry name" value="Cit_lyase_B"/>
    <property type="match status" value="1"/>
</dbReference>
<dbReference type="GO" id="GO:0000287">
    <property type="term" value="F:magnesium ion binding"/>
    <property type="evidence" value="ECO:0007669"/>
    <property type="project" value="TreeGrafter"/>
</dbReference>
<accession>A0A542W053</accession>
<name>A0A542W053_ZYMMB</name>
<dbReference type="SUPFAM" id="SSF51621">
    <property type="entry name" value="Phosphoenolpyruvate/pyruvate domain"/>
    <property type="match status" value="1"/>
</dbReference>
<dbReference type="InterPro" id="IPR015813">
    <property type="entry name" value="Pyrv/PenolPyrv_kinase-like_dom"/>
</dbReference>
<feature type="binding site" evidence="5">
    <location>
        <position position="117"/>
    </location>
    <ligand>
        <name>substrate</name>
    </ligand>
</feature>
<dbReference type="PANTHER" id="PTHR32308:SF10">
    <property type="entry name" value="CITRATE LYASE SUBUNIT BETA"/>
    <property type="match status" value="1"/>
</dbReference>
<evidence type="ECO:0000256" key="6">
    <source>
        <dbReference type="PIRSR" id="PIRSR015582-2"/>
    </source>
</evidence>
<organism evidence="8 9">
    <name type="scientific">Zymomonas mobilis</name>
    <dbReference type="NCBI Taxonomy" id="542"/>
    <lineage>
        <taxon>Bacteria</taxon>
        <taxon>Pseudomonadati</taxon>
        <taxon>Pseudomonadota</taxon>
        <taxon>Alphaproteobacteria</taxon>
        <taxon>Sphingomonadales</taxon>
        <taxon>Zymomonadaceae</taxon>
        <taxon>Zymomonas</taxon>
    </lineage>
</organism>
<dbReference type="InterPro" id="IPR005000">
    <property type="entry name" value="Aldolase/citrate-lyase_domain"/>
</dbReference>
<evidence type="ECO:0000256" key="5">
    <source>
        <dbReference type="PIRSR" id="PIRSR015582-1"/>
    </source>
</evidence>
<dbReference type="GO" id="GO:0016829">
    <property type="term" value="F:lyase activity"/>
    <property type="evidence" value="ECO:0007669"/>
    <property type="project" value="UniProtKB-KW"/>
</dbReference>
<dbReference type="Gene3D" id="3.20.20.60">
    <property type="entry name" value="Phosphoenolpyruvate-binding domains"/>
    <property type="match status" value="1"/>
</dbReference>
<comment type="similarity">
    <text evidence="2">Belongs to the HpcH/HpaI aldolase family.</text>
</comment>
<evidence type="ECO:0000313" key="8">
    <source>
        <dbReference type="EMBL" id="TQL16965.1"/>
    </source>
</evidence>
<feature type="binding site" evidence="6">
    <location>
        <position position="117"/>
    </location>
    <ligand>
        <name>Mg(2+)</name>
        <dbReference type="ChEBI" id="CHEBI:18420"/>
    </ligand>
</feature>
<dbReference type="InterPro" id="IPR040442">
    <property type="entry name" value="Pyrv_kinase-like_dom_sf"/>
</dbReference>
<protein>
    <submittedName>
        <fullName evidence="8">Citrate lyase subunit beta/citryl-CoA lyase</fullName>
    </submittedName>
</protein>
<comment type="caution">
    <text evidence="8">The sequence shown here is derived from an EMBL/GenBank/DDBJ whole genome shotgun (WGS) entry which is preliminary data.</text>
</comment>
<dbReference type="EMBL" id="VFOF01000001">
    <property type="protein sequence ID" value="TQL16965.1"/>
    <property type="molecule type" value="Genomic_DNA"/>
</dbReference>
<dbReference type="Pfam" id="PF03328">
    <property type="entry name" value="HpcH_HpaI"/>
    <property type="match status" value="1"/>
</dbReference>
<evidence type="ECO:0000256" key="2">
    <source>
        <dbReference type="ARBA" id="ARBA00005568"/>
    </source>
</evidence>
<keyword evidence="3 6" id="KW-0479">Metal-binding</keyword>
<dbReference type="PANTHER" id="PTHR32308">
    <property type="entry name" value="LYASE BETA SUBUNIT, PUTATIVE (AFU_ORTHOLOGUE AFUA_4G13030)-RELATED"/>
    <property type="match status" value="1"/>
</dbReference>
<keyword evidence="8" id="KW-0456">Lyase</keyword>